<reference evidence="1 2" key="1">
    <citation type="submission" date="2024-02" db="EMBL/GenBank/DDBJ databases">
        <authorList>
            <person name="Chen Y."/>
            <person name="Shah S."/>
            <person name="Dougan E. K."/>
            <person name="Thang M."/>
            <person name="Chan C."/>
        </authorList>
    </citation>
    <scope>NUCLEOTIDE SEQUENCE [LARGE SCALE GENOMIC DNA]</scope>
</reference>
<organism evidence="1 2">
    <name type="scientific">Durusdinium trenchii</name>
    <dbReference type="NCBI Taxonomy" id="1381693"/>
    <lineage>
        <taxon>Eukaryota</taxon>
        <taxon>Sar</taxon>
        <taxon>Alveolata</taxon>
        <taxon>Dinophyceae</taxon>
        <taxon>Suessiales</taxon>
        <taxon>Symbiodiniaceae</taxon>
        <taxon>Durusdinium</taxon>
    </lineage>
</organism>
<name>A0ABP0HFE4_9DINO</name>
<keyword evidence="2" id="KW-1185">Reference proteome</keyword>
<proteinExistence type="predicted"/>
<sequence length="268" mass="32245">MEQPVTSDAEKFLALKWLHRILMYLHLHYDMEMPERTPQNGLRATEMENAWPDLRRCDCPECRPAPHYEDIDDLNLQDYQVKKGRNQKWETNAREKAKRTRRLNLRAPVDGRAFDLERGRKLPVLFSKPKSRKHETSFLKQDLRDLHDFQGHVRTTYRSDPTAPPEEDDIWVEIKYKIVSTPCEESGFDDHYEACKGRNRKYDTARRNHRRYRRTPVAFRAMRASYSARSARKLPTACRRHHVEQALHRKLRKNWKFLLMKQELQELY</sequence>
<evidence type="ECO:0000313" key="2">
    <source>
        <dbReference type="Proteomes" id="UP001642484"/>
    </source>
</evidence>
<accession>A0ABP0HFE4</accession>
<protein>
    <submittedName>
        <fullName evidence="1">Uncharacterized protein</fullName>
    </submittedName>
</protein>
<comment type="caution">
    <text evidence="1">The sequence shown here is derived from an EMBL/GenBank/DDBJ whole genome shotgun (WGS) entry which is preliminary data.</text>
</comment>
<dbReference type="Proteomes" id="UP001642484">
    <property type="component" value="Unassembled WGS sequence"/>
</dbReference>
<gene>
    <name evidence="1" type="ORF">CCMP2556_LOCUS1465</name>
</gene>
<evidence type="ECO:0000313" key="1">
    <source>
        <dbReference type="EMBL" id="CAK8988945.1"/>
    </source>
</evidence>
<dbReference type="EMBL" id="CAXAMN010000481">
    <property type="protein sequence ID" value="CAK8988945.1"/>
    <property type="molecule type" value="Genomic_DNA"/>
</dbReference>